<feature type="region of interest" description="Disordered" evidence="1">
    <location>
        <begin position="1"/>
        <end position="49"/>
    </location>
</feature>
<dbReference type="AlphaFoldDB" id="A0A0D2K5B4"/>
<gene>
    <name evidence="2" type="ORF">MNEG_2369</name>
</gene>
<name>A0A0D2K5B4_9CHLO</name>
<proteinExistence type="predicted"/>
<dbReference type="RefSeq" id="XP_013904612.1">
    <property type="nucleotide sequence ID" value="XM_014049158.1"/>
</dbReference>
<organism evidence="2 3">
    <name type="scientific">Monoraphidium neglectum</name>
    <dbReference type="NCBI Taxonomy" id="145388"/>
    <lineage>
        <taxon>Eukaryota</taxon>
        <taxon>Viridiplantae</taxon>
        <taxon>Chlorophyta</taxon>
        <taxon>core chlorophytes</taxon>
        <taxon>Chlorophyceae</taxon>
        <taxon>CS clade</taxon>
        <taxon>Sphaeropleales</taxon>
        <taxon>Selenastraceae</taxon>
        <taxon>Monoraphidium</taxon>
    </lineage>
</organism>
<evidence type="ECO:0000313" key="3">
    <source>
        <dbReference type="Proteomes" id="UP000054498"/>
    </source>
</evidence>
<dbReference type="EMBL" id="KK100485">
    <property type="protein sequence ID" value="KIZ05593.1"/>
    <property type="molecule type" value="Genomic_DNA"/>
</dbReference>
<dbReference type="OrthoDB" id="532355at2759"/>
<sequence>MGSRRRLWSGGRALSGLAPARRRAASPAEPTRNSPLLPPSPRARDRAQPCCARTPTVTYLGVSPPVRSGAANPWAHDRSWTRSAYNASHTNLQALRELDSTGESFLRAGGRPAPRSAAAPGGARVDAASLVLASPDPLMPCSLSAAAALEEGLENGCCASGSGSEDEERLSDAGSEAAAGTAPFALPASASDPPRHDLGRVRTPFGRAAGAAPTDGAKLPLGPPPQPAAQLAPQPMQQQQQQQRACGKQHALEPFACHTQYYV</sequence>
<reference evidence="2 3" key="1">
    <citation type="journal article" date="2013" name="BMC Genomics">
        <title>Reconstruction of the lipid metabolism for the microalga Monoraphidium neglectum from its genome sequence reveals characteristics suitable for biofuel production.</title>
        <authorList>
            <person name="Bogen C."/>
            <person name="Al-Dilaimi A."/>
            <person name="Albersmeier A."/>
            <person name="Wichmann J."/>
            <person name="Grundmann M."/>
            <person name="Rupp O."/>
            <person name="Lauersen K.J."/>
            <person name="Blifernez-Klassen O."/>
            <person name="Kalinowski J."/>
            <person name="Goesmann A."/>
            <person name="Mussgnug J.H."/>
            <person name="Kruse O."/>
        </authorList>
    </citation>
    <scope>NUCLEOTIDE SEQUENCE [LARGE SCALE GENOMIC DNA]</scope>
    <source>
        <strain evidence="2 3">SAG 48.87</strain>
    </source>
</reference>
<feature type="compositionally biased region" description="Low complexity" evidence="1">
    <location>
        <begin position="228"/>
        <end position="243"/>
    </location>
</feature>
<feature type="compositionally biased region" description="Low complexity" evidence="1">
    <location>
        <begin position="9"/>
        <end position="19"/>
    </location>
</feature>
<keyword evidence="3" id="KW-1185">Reference proteome</keyword>
<dbReference type="Proteomes" id="UP000054498">
    <property type="component" value="Unassembled WGS sequence"/>
</dbReference>
<evidence type="ECO:0000256" key="1">
    <source>
        <dbReference type="SAM" id="MobiDB-lite"/>
    </source>
</evidence>
<evidence type="ECO:0000313" key="2">
    <source>
        <dbReference type="EMBL" id="KIZ05593.1"/>
    </source>
</evidence>
<accession>A0A0D2K5B4</accession>
<feature type="compositionally biased region" description="Low complexity" evidence="1">
    <location>
        <begin position="177"/>
        <end position="190"/>
    </location>
</feature>
<dbReference type="STRING" id="145388.A0A0D2K5B4"/>
<dbReference type="GeneID" id="25735247"/>
<feature type="region of interest" description="Disordered" evidence="1">
    <location>
        <begin position="157"/>
        <end position="249"/>
    </location>
</feature>
<dbReference type="KEGG" id="mng:MNEG_2369"/>
<protein>
    <submittedName>
        <fullName evidence="2">Uncharacterized protein</fullName>
    </submittedName>
</protein>